<dbReference type="InterPro" id="IPR002227">
    <property type="entry name" value="Tyrosinase_Cu-bd"/>
</dbReference>
<keyword evidence="1" id="KW-0479">Metal-binding</keyword>
<dbReference type="AlphaFoldDB" id="A0A6J8EWK6"/>
<dbReference type="Proteomes" id="UP000507470">
    <property type="component" value="Unassembled WGS sequence"/>
</dbReference>
<reference evidence="6 7" key="1">
    <citation type="submission" date="2020-06" db="EMBL/GenBank/DDBJ databases">
        <authorList>
            <person name="Li R."/>
            <person name="Bekaert M."/>
        </authorList>
    </citation>
    <scope>NUCLEOTIDE SEQUENCE [LARGE SCALE GENOMIC DNA]</scope>
    <source>
        <strain evidence="7">wild</strain>
    </source>
</reference>
<dbReference type="InterPro" id="IPR050316">
    <property type="entry name" value="Tyrosinase/Hemocyanin"/>
</dbReference>
<keyword evidence="3" id="KW-0732">Signal</keyword>
<dbReference type="PROSITE" id="PS00497">
    <property type="entry name" value="TYROSINASE_1"/>
    <property type="match status" value="1"/>
</dbReference>
<dbReference type="Pfam" id="PF00264">
    <property type="entry name" value="Tyrosinase"/>
    <property type="match status" value="1"/>
</dbReference>
<feature type="domain" description="Tyrosinase copper-binding" evidence="4">
    <location>
        <begin position="172"/>
        <end position="189"/>
    </location>
</feature>
<dbReference type="PANTHER" id="PTHR11474:SF126">
    <property type="entry name" value="TYROSINASE-LIKE PROTEIN TYR-1-RELATED"/>
    <property type="match status" value="1"/>
</dbReference>
<gene>
    <name evidence="6" type="ORF">MCOR_56065</name>
</gene>
<name>A0A6J8EWK6_MYTCO</name>
<accession>A0A6J8EWK6</accession>
<keyword evidence="2" id="KW-0186">Copper</keyword>
<feature type="domain" description="Tyrosinase copper-binding" evidence="5">
    <location>
        <begin position="306"/>
        <end position="317"/>
    </location>
</feature>
<dbReference type="PANTHER" id="PTHR11474">
    <property type="entry name" value="TYROSINASE FAMILY MEMBER"/>
    <property type="match status" value="1"/>
</dbReference>
<evidence type="ECO:0000313" key="7">
    <source>
        <dbReference type="Proteomes" id="UP000507470"/>
    </source>
</evidence>
<dbReference type="PROSITE" id="PS00498">
    <property type="entry name" value="TYROSINASE_2"/>
    <property type="match status" value="1"/>
</dbReference>
<dbReference type="GO" id="GO:0016491">
    <property type="term" value="F:oxidoreductase activity"/>
    <property type="evidence" value="ECO:0007669"/>
    <property type="project" value="InterPro"/>
</dbReference>
<evidence type="ECO:0000259" key="5">
    <source>
        <dbReference type="PROSITE" id="PS00498"/>
    </source>
</evidence>
<evidence type="ECO:0000256" key="3">
    <source>
        <dbReference type="SAM" id="SignalP"/>
    </source>
</evidence>
<dbReference type="InterPro" id="IPR008922">
    <property type="entry name" value="Di-copper_centre_dom_sf"/>
</dbReference>
<keyword evidence="7" id="KW-1185">Reference proteome</keyword>
<protein>
    <recommendedName>
        <fullName evidence="4 5">Tyrosinase copper-binding domain-containing protein</fullName>
    </recommendedName>
</protein>
<feature type="chain" id="PRO_5026836873" description="Tyrosinase copper-binding domain-containing protein" evidence="3">
    <location>
        <begin position="23"/>
        <end position="556"/>
    </location>
</feature>
<sequence length="556" mass="63525">MKMCIPHVYAVLFFLTCVGCNSVHDLQNAPYEKLSKFSFPKTFAECTDFLVKPNTPKYIVQAVQNHCLDGFVSIDHTHSWTKNLTRDEINYIRSVFRKVISDADNLNKTRHKRDVELFPRRLRREVRAAPYQHWADYARNVRRLKYETIDKNGRSKYDVLADIHGIAVSNAHFGPNFLPWHRLYLILLESALGTPLTYWDSTIDHESEDCTQSILWTAKYFGNGFGIVKTGPFANFDTPLGKLFRNIGSDGALFCKSGVNIILSKSRFQQISEPFADTGASVEGQHNSKHVWVDGVINNLGESPHDPVFFCLHSFVDYIWELFRKQQIMHGIDPTTDTILAPTDPETSFQNTTDVSVGLRGYYNIDGYSKRIADMVKYEPHPQCPICAGSQDLYCDKRKGLCVTRNRDPREYAGRQEEARSMGYSNKMNNNGPYTKPFPIYGRDIRVRLDSVTLDYDNISLTSSLERSPMMNVGTNIMANSPLNSGNEQMIDSNIRLMSPQFNRFTSIIQNQDPRRNFLDSGATNINPQRGPVLLNIHQPIGLHVRGIKHPNYKIY</sequence>
<evidence type="ECO:0000259" key="4">
    <source>
        <dbReference type="PROSITE" id="PS00497"/>
    </source>
</evidence>
<evidence type="ECO:0000256" key="1">
    <source>
        <dbReference type="ARBA" id="ARBA00022723"/>
    </source>
</evidence>
<organism evidence="6 7">
    <name type="scientific">Mytilus coruscus</name>
    <name type="common">Sea mussel</name>
    <dbReference type="NCBI Taxonomy" id="42192"/>
    <lineage>
        <taxon>Eukaryota</taxon>
        <taxon>Metazoa</taxon>
        <taxon>Spiralia</taxon>
        <taxon>Lophotrochozoa</taxon>
        <taxon>Mollusca</taxon>
        <taxon>Bivalvia</taxon>
        <taxon>Autobranchia</taxon>
        <taxon>Pteriomorphia</taxon>
        <taxon>Mytilida</taxon>
        <taxon>Mytiloidea</taxon>
        <taxon>Mytilidae</taxon>
        <taxon>Mytilinae</taxon>
        <taxon>Mytilus</taxon>
    </lineage>
</organism>
<feature type="signal peptide" evidence="3">
    <location>
        <begin position="1"/>
        <end position="22"/>
    </location>
</feature>
<dbReference type="GO" id="GO:0046872">
    <property type="term" value="F:metal ion binding"/>
    <property type="evidence" value="ECO:0007669"/>
    <property type="project" value="UniProtKB-KW"/>
</dbReference>
<dbReference type="Gene3D" id="1.10.1280.10">
    <property type="entry name" value="Di-copper center containing domain from catechol oxidase"/>
    <property type="match status" value="1"/>
</dbReference>
<evidence type="ECO:0000313" key="6">
    <source>
        <dbReference type="EMBL" id="CAC5424132.1"/>
    </source>
</evidence>
<dbReference type="SUPFAM" id="SSF48056">
    <property type="entry name" value="Di-copper centre-containing domain"/>
    <property type="match status" value="1"/>
</dbReference>
<proteinExistence type="predicted"/>
<dbReference type="OrthoDB" id="6132182at2759"/>
<dbReference type="PRINTS" id="PR00092">
    <property type="entry name" value="TYROSINASE"/>
</dbReference>
<dbReference type="EMBL" id="CACVKT020009962">
    <property type="protein sequence ID" value="CAC5424132.1"/>
    <property type="molecule type" value="Genomic_DNA"/>
</dbReference>
<evidence type="ECO:0000256" key="2">
    <source>
        <dbReference type="ARBA" id="ARBA00023008"/>
    </source>
</evidence>